<feature type="compositionally biased region" description="Polar residues" evidence="14">
    <location>
        <begin position="415"/>
        <end position="427"/>
    </location>
</feature>
<dbReference type="SUPFAM" id="SSF56112">
    <property type="entry name" value="Protein kinase-like (PK-like)"/>
    <property type="match status" value="1"/>
</dbReference>
<feature type="compositionally biased region" description="Basic and acidic residues" evidence="14">
    <location>
        <begin position="1129"/>
        <end position="1154"/>
    </location>
</feature>
<evidence type="ECO:0000256" key="6">
    <source>
        <dbReference type="ARBA" id="ARBA00022723"/>
    </source>
</evidence>
<comment type="catalytic activity">
    <reaction evidence="11">
        <text>L-threonyl-[protein] + ATP = O-phospho-L-threonyl-[protein] + ADP + H(+)</text>
        <dbReference type="Rhea" id="RHEA:46608"/>
        <dbReference type="Rhea" id="RHEA-COMP:11060"/>
        <dbReference type="Rhea" id="RHEA-COMP:11605"/>
        <dbReference type="ChEBI" id="CHEBI:15378"/>
        <dbReference type="ChEBI" id="CHEBI:30013"/>
        <dbReference type="ChEBI" id="CHEBI:30616"/>
        <dbReference type="ChEBI" id="CHEBI:61977"/>
        <dbReference type="ChEBI" id="CHEBI:456216"/>
        <dbReference type="EC" id="2.7.11.1"/>
    </reaction>
</comment>
<dbReference type="Gene3D" id="1.10.510.10">
    <property type="entry name" value="Transferase(Phosphotransferase) domain 1"/>
    <property type="match status" value="1"/>
</dbReference>
<feature type="region of interest" description="Disordered" evidence="14">
    <location>
        <begin position="328"/>
        <end position="365"/>
    </location>
</feature>
<dbReference type="InterPro" id="IPR017441">
    <property type="entry name" value="Protein_kinase_ATP_BS"/>
</dbReference>
<evidence type="ECO:0000256" key="8">
    <source>
        <dbReference type="ARBA" id="ARBA00022777"/>
    </source>
</evidence>
<dbReference type="GO" id="GO:0005524">
    <property type="term" value="F:ATP binding"/>
    <property type="evidence" value="ECO:0007669"/>
    <property type="project" value="UniProtKB-UniRule"/>
</dbReference>
<evidence type="ECO:0000256" key="4">
    <source>
        <dbReference type="ARBA" id="ARBA00022527"/>
    </source>
</evidence>
<keyword evidence="6" id="KW-0479">Metal-binding</keyword>
<feature type="region of interest" description="Disordered" evidence="14">
    <location>
        <begin position="1170"/>
        <end position="1196"/>
    </location>
</feature>
<evidence type="ECO:0000256" key="12">
    <source>
        <dbReference type="ARBA" id="ARBA00048679"/>
    </source>
</evidence>
<feature type="region of interest" description="Disordered" evidence="14">
    <location>
        <begin position="1388"/>
        <end position="1429"/>
    </location>
</feature>
<dbReference type="PROSITE" id="PS50011">
    <property type="entry name" value="PROTEIN_KINASE_DOM"/>
    <property type="match status" value="1"/>
</dbReference>
<dbReference type="Proteomes" id="UP001318040">
    <property type="component" value="Chromosome 3"/>
</dbReference>
<evidence type="ECO:0000256" key="14">
    <source>
        <dbReference type="SAM" id="MobiDB-lite"/>
    </source>
</evidence>
<dbReference type="GO" id="GO:0046872">
    <property type="term" value="F:metal ion binding"/>
    <property type="evidence" value="ECO:0007669"/>
    <property type="project" value="UniProtKB-KW"/>
</dbReference>
<feature type="region of interest" description="Disordered" evidence="14">
    <location>
        <begin position="278"/>
        <end position="311"/>
    </location>
</feature>
<dbReference type="EC" id="2.7.11.1" evidence="3"/>
<evidence type="ECO:0000313" key="16">
    <source>
        <dbReference type="Proteomes" id="UP001318040"/>
    </source>
</evidence>
<dbReference type="FunFam" id="1.10.510.10:FF:000172">
    <property type="entry name" value="serine/threonine-protein kinase Nek1 isoform X1"/>
    <property type="match status" value="1"/>
</dbReference>
<dbReference type="SMART" id="SM00220">
    <property type="entry name" value="S_TKc"/>
    <property type="match status" value="1"/>
</dbReference>
<feature type="compositionally biased region" description="Basic and acidic residues" evidence="14">
    <location>
        <begin position="344"/>
        <end position="365"/>
    </location>
</feature>
<dbReference type="FunFam" id="3.30.200.20:FF:000097">
    <property type="entry name" value="Probable serine/threonine-protein kinase nek1"/>
    <property type="match status" value="1"/>
</dbReference>
<evidence type="ECO:0000256" key="9">
    <source>
        <dbReference type="ARBA" id="ARBA00022840"/>
    </source>
</evidence>
<dbReference type="PROSITE" id="PS00107">
    <property type="entry name" value="PROTEIN_KINASE_ATP"/>
    <property type="match status" value="1"/>
</dbReference>
<feature type="compositionally biased region" description="Gly residues" evidence="14">
    <location>
        <begin position="1315"/>
        <end position="1325"/>
    </location>
</feature>
<keyword evidence="16" id="KW-1185">Reference proteome</keyword>
<evidence type="ECO:0000256" key="10">
    <source>
        <dbReference type="ARBA" id="ARBA00022842"/>
    </source>
</evidence>
<name>A0AAJ7U8S1_PETMA</name>
<evidence type="ECO:0000256" key="11">
    <source>
        <dbReference type="ARBA" id="ARBA00047899"/>
    </source>
</evidence>
<comment type="similarity">
    <text evidence="2">Belongs to the protein kinase superfamily. NEK Ser/Thr protein kinase family. NIMA subfamily.</text>
</comment>
<reference evidence="17" key="1">
    <citation type="submission" date="2025-08" db="UniProtKB">
        <authorList>
            <consortium name="RefSeq"/>
        </authorList>
    </citation>
    <scope>IDENTIFICATION</scope>
    <source>
        <tissue evidence="17">Sperm</tissue>
    </source>
</reference>
<feature type="compositionally biased region" description="Basic and acidic residues" evidence="14">
    <location>
        <begin position="1272"/>
        <end position="1285"/>
    </location>
</feature>
<evidence type="ECO:0000259" key="15">
    <source>
        <dbReference type="PROSITE" id="PS50011"/>
    </source>
</evidence>
<dbReference type="InterPro" id="IPR000719">
    <property type="entry name" value="Prot_kinase_dom"/>
</dbReference>
<keyword evidence="9 13" id="KW-0067">ATP-binding</keyword>
<evidence type="ECO:0000256" key="5">
    <source>
        <dbReference type="ARBA" id="ARBA00022679"/>
    </source>
</evidence>
<feature type="region of interest" description="Disordered" evidence="14">
    <location>
        <begin position="935"/>
        <end position="968"/>
    </location>
</feature>
<evidence type="ECO:0000256" key="1">
    <source>
        <dbReference type="ARBA" id="ARBA00001946"/>
    </source>
</evidence>
<dbReference type="PANTHER" id="PTHR44899:SF3">
    <property type="entry name" value="SERINE_THREONINE-PROTEIN KINASE NEK1"/>
    <property type="match status" value="1"/>
</dbReference>
<feature type="binding site" evidence="13">
    <location>
        <position position="33"/>
    </location>
    <ligand>
        <name>ATP</name>
        <dbReference type="ChEBI" id="CHEBI:30616"/>
    </ligand>
</feature>
<dbReference type="InterPro" id="IPR051131">
    <property type="entry name" value="NEK_Ser/Thr_kinase_NIMA"/>
</dbReference>
<dbReference type="Pfam" id="PF00069">
    <property type="entry name" value="Pkinase"/>
    <property type="match status" value="1"/>
</dbReference>
<feature type="region of interest" description="Disordered" evidence="14">
    <location>
        <begin position="577"/>
        <end position="609"/>
    </location>
</feature>
<dbReference type="InterPro" id="IPR011009">
    <property type="entry name" value="Kinase-like_dom_sf"/>
</dbReference>
<gene>
    <name evidence="17" type="primary">LOC116954991</name>
</gene>
<dbReference type="GO" id="GO:0004674">
    <property type="term" value="F:protein serine/threonine kinase activity"/>
    <property type="evidence" value="ECO:0007669"/>
    <property type="project" value="UniProtKB-KW"/>
</dbReference>
<feature type="compositionally biased region" description="Acidic residues" evidence="14">
    <location>
        <begin position="1393"/>
        <end position="1407"/>
    </location>
</feature>
<dbReference type="Gene3D" id="3.30.200.20">
    <property type="entry name" value="Phosphorylase Kinase, domain 1"/>
    <property type="match status" value="1"/>
</dbReference>
<feature type="region of interest" description="Disordered" evidence="14">
    <location>
        <begin position="1266"/>
        <end position="1368"/>
    </location>
</feature>
<dbReference type="InterPro" id="IPR008271">
    <property type="entry name" value="Ser/Thr_kinase_AS"/>
</dbReference>
<feature type="region of interest" description="Disordered" evidence="14">
    <location>
        <begin position="1062"/>
        <end position="1154"/>
    </location>
</feature>
<protein>
    <recommendedName>
        <fullName evidence="3">non-specific serine/threonine protein kinase</fullName>
        <ecNumber evidence="3">2.7.11.1</ecNumber>
    </recommendedName>
</protein>
<feature type="compositionally biased region" description="Basic and acidic residues" evidence="14">
    <location>
        <begin position="1072"/>
        <end position="1109"/>
    </location>
</feature>
<feature type="region of interest" description="Disordered" evidence="14">
    <location>
        <begin position="413"/>
        <end position="440"/>
    </location>
</feature>
<keyword evidence="4" id="KW-0723">Serine/threonine-protein kinase</keyword>
<feature type="compositionally biased region" description="Gly residues" evidence="14">
    <location>
        <begin position="1296"/>
        <end position="1306"/>
    </location>
</feature>
<feature type="compositionally biased region" description="Polar residues" evidence="14">
    <location>
        <begin position="938"/>
        <end position="949"/>
    </location>
</feature>
<feature type="region of interest" description="Disordered" evidence="14">
    <location>
        <begin position="844"/>
        <end position="904"/>
    </location>
</feature>
<dbReference type="RefSeq" id="XP_032831819.1">
    <property type="nucleotide sequence ID" value="XM_032975928.1"/>
</dbReference>
<sequence length="1503" mass="165237">MERYTMVSQIGEGSFGKAMLVKSKADGHLYVIKEINISRMSPKERDEARKEVCVLANMRHPNIVSYKESFEERGNLYIVMDYCEGGDLFKRINAQKGVLFSEDQILDWLVQLCLALKHVHDRKILHRDIKSQNIFLTKAGVVQLGDFGIARVLNSTTELARTCIGTPYYLSPEICENKPYNHKSDMWALGCVLYEMCTLRHAFEAGNMKNLVLKIIRGSFPPVSAHYSSELRSTLSGLLRRDPRARPPVAVLLSRPLLMARAQRLMVSEQEQEALITGHPNTTPASPVGTPAPAGAAAGPSHPQGVKRAAPAMGCGNQKVTRPAAKYGIPLSNYYPRPASTPENIKRKQRDQEKGSNRKEHQNLLKQENARRLQKQQELYMQHARQQGWRRVLAPPQATPVVPAAQVPKVCVEPSAQQQKEPTQVAQNKEAKCPPDRERQVKEFHQRKREAALNKARAQGRPVSCVPKSNFPVVCHSREEEEYLLRLKNIRLQNFNERLALQNQQVVANNMGVDPAAVLNEGELRQRKIQALKEQADARATQLKELLERKRREAYEREKRMWEEHLVVKGVKAAPRPASASSALGLPHDAGGPMPPDETPTVPSHPSTSLTAAFGAIGVEQPLPAEEPTTTESHLSPTKKEKREILRRLNMNMQAEVLDVKEGVVVTKGAKVEEEVMKKSEGAVDSEVVKGSEVGEDAMAHHVGDPGPHSHAGADLSAHDLPAKHRQRWGFGRDQGLGLSHLSLEETAGAVGDAEIEERRQWERAQPSTVLRALRDAPISTTHTLLGNTDIEDLEAESLDEGAVITADAITVPARDAWGGDPQKREEKQDPSILSASSANENVQLDAESSVLSTHPAAQPPDHKSDPQRLFTRVARPEFQKESSVSSGTNFNSCGSCEPELPIPKESTQLGLSQEMEKQQDTDPKIPLFKADERFSLGTPTSSSDSQGMRSMDNGFSPMPDHPRPGNSRKSGIWLLRPQGNLFPAKRGGCFTSEEVVPANTVAKYPVEGPKESIIPEVGEEAEENAPLIPQHEGGLGKTEMLAAEESFSEQAADGTCIGIDGETETQTQRETGLDREIARESRVKGETKKETSKEGKNGSETLMERESWGETLTQGDTKSETVKGSGTDMEKWTERGTKGEIEKQPERVEQAETKQEKVIETAAMAVKKETQMEEEMETAPGNRGMPGSPRRHREGHMDPVEASRVDGSSLLLSLSRGLFDVYSPMQMLRTCSMPDLRQVQPGHGDLGCVEAGDYKGSDGFVPRAAIKGHRSNVEDQGMSKRESLEEGDIANASGEGSGDNNGGTDGDIANASGEGSGDDNGGTDGDIANASGEGSGDDNGGTDGDDSGDEEIIEELEKNSKNCGEIPEEECIISDGDDDELAELQASMAQLLEEESDDADHTDEQEDRLIHEDWQSDESEAEGGDSVFSRLEAMRVTLETEMGVERFLEAYRTIQASHEDEDESVEDVSVRAREMLEPGFAHFYQKILHLVMADGAYQDNDE</sequence>
<feature type="compositionally biased region" description="Basic and acidic residues" evidence="14">
    <location>
        <begin position="429"/>
        <end position="440"/>
    </location>
</feature>
<comment type="cofactor">
    <cofactor evidence="1">
        <name>Mg(2+)</name>
        <dbReference type="ChEBI" id="CHEBI:18420"/>
    </cofactor>
</comment>
<evidence type="ECO:0000256" key="13">
    <source>
        <dbReference type="PROSITE-ProRule" id="PRU10141"/>
    </source>
</evidence>
<evidence type="ECO:0000256" key="7">
    <source>
        <dbReference type="ARBA" id="ARBA00022741"/>
    </source>
</evidence>
<dbReference type="PANTHER" id="PTHR44899">
    <property type="entry name" value="CAMK FAMILY PROTEIN KINASE"/>
    <property type="match status" value="1"/>
</dbReference>
<keyword evidence="7 13" id="KW-0547">Nucleotide-binding</keyword>
<feature type="compositionally biased region" description="Acidic residues" evidence="14">
    <location>
        <begin position="1344"/>
        <end position="1355"/>
    </location>
</feature>
<keyword evidence="8" id="KW-0418">Kinase</keyword>
<feature type="domain" description="Protein kinase" evidence="15">
    <location>
        <begin position="4"/>
        <end position="258"/>
    </location>
</feature>
<feature type="compositionally biased region" description="Polar residues" evidence="14">
    <location>
        <begin position="882"/>
        <end position="895"/>
    </location>
</feature>
<organism evidence="16 17">
    <name type="scientific">Petromyzon marinus</name>
    <name type="common">Sea lamprey</name>
    <dbReference type="NCBI Taxonomy" id="7757"/>
    <lineage>
        <taxon>Eukaryota</taxon>
        <taxon>Metazoa</taxon>
        <taxon>Chordata</taxon>
        <taxon>Craniata</taxon>
        <taxon>Vertebrata</taxon>
        <taxon>Cyclostomata</taxon>
        <taxon>Hyperoartia</taxon>
        <taxon>Petromyzontiformes</taxon>
        <taxon>Petromyzontidae</taxon>
        <taxon>Petromyzon</taxon>
    </lineage>
</organism>
<keyword evidence="10" id="KW-0460">Magnesium</keyword>
<evidence type="ECO:0000256" key="3">
    <source>
        <dbReference type="ARBA" id="ARBA00012513"/>
    </source>
</evidence>
<feature type="compositionally biased region" description="Gly residues" evidence="14">
    <location>
        <begin position="1334"/>
        <end position="1343"/>
    </location>
</feature>
<comment type="catalytic activity">
    <reaction evidence="12">
        <text>L-seryl-[protein] + ATP = O-phospho-L-seryl-[protein] + ADP + H(+)</text>
        <dbReference type="Rhea" id="RHEA:17989"/>
        <dbReference type="Rhea" id="RHEA-COMP:9863"/>
        <dbReference type="Rhea" id="RHEA-COMP:11604"/>
        <dbReference type="ChEBI" id="CHEBI:15378"/>
        <dbReference type="ChEBI" id="CHEBI:29999"/>
        <dbReference type="ChEBI" id="CHEBI:30616"/>
        <dbReference type="ChEBI" id="CHEBI:83421"/>
        <dbReference type="ChEBI" id="CHEBI:456216"/>
        <dbReference type="EC" id="2.7.11.1"/>
    </reaction>
</comment>
<evidence type="ECO:0000256" key="2">
    <source>
        <dbReference type="ARBA" id="ARBA00010886"/>
    </source>
</evidence>
<keyword evidence="5" id="KW-0808">Transferase</keyword>
<accession>A0AAJ7U8S1</accession>
<dbReference type="KEGG" id="pmrn:116954991"/>
<dbReference type="PROSITE" id="PS00108">
    <property type="entry name" value="PROTEIN_KINASE_ST"/>
    <property type="match status" value="1"/>
</dbReference>
<evidence type="ECO:0000313" key="17">
    <source>
        <dbReference type="RefSeq" id="XP_032831819.1"/>
    </source>
</evidence>
<proteinExistence type="inferred from homology"/>
<feature type="compositionally biased region" description="Low complexity" evidence="14">
    <location>
        <begin position="282"/>
        <end position="303"/>
    </location>
</feature>